<dbReference type="KEGG" id="samy:DB32_007180"/>
<evidence type="ECO:0000256" key="3">
    <source>
        <dbReference type="ARBA" id="ARBA00022723"/>
    </source>
</evidence>
<keyword evidence="7" id="KW-1185">Reference proteome</keyword>
<dbReference type="InterPro" id="IPR012292">
    <property type="entry name" value="Globin/Proto"/>
</dbReference>
<keyword evidence="3" id="KW-0479">Metal-binding</keyword>
<evidence type="ECO:0000256" key="4">
    <source>
        <dbReference type="ARBA" id="ARBA00023004"/>
    </source>
</evidence>
<dbReference type="GO" id="GO:0019825">
    <property type="term" value="F:oxygen binding"/>
    <property type="evidence" value="ECO:0007669"/>
    <property type="project" value="InterPro"/>
</dbReference>
<dbReference type="STRING" id="927083.DB32_007180"/>
<keyword evidence="2" id="KW-0349">Heme</keyword>
<evidence type="ECO:0000256" key="1">
    <source>
        <dbReference type="ARBA" id="ARBA00022448"/>
    </source>
</evidence>
<dbReference type="GO" id="GO:0005344">
    <property type="term" value="F:oxygen carrier activity"/>
    <property type="evidence" value="ECO:0007669"/>
    <property type="project" value="InterPro"/>
</dbReference>
<dbReference type="PANTHER" id="PTHR47366:SF1">
    <property type="entry name" value="TWO-ON-TWO HEMOGLOBIN-3"/>
    <property type="match status" value="1"/>
</dbReference>
<evidence type="ECO:0000313" key="7">
    <source>
        <dbReference type="Proteomes" id="UP000034883"/>
    </source>
</evidence>
<dbReference type="Pfam" id="PF01152">
    <property type="entry name" value="Bac_globin"/>
    <property type="match status" value="1"/>
</dbReference>
<protein>
    <submittedName>
        <fullName evidence="6">Hemoglobin-like protein HbO</fullName>
    </submittedName>
</protein>
<dbReference type="PANTHER" id="PTHR47366">
    <property type="entry name" value="TWO-ON-TWO HEMOGLOBIN-3"/>
    <property type="match status" value="1"/>
</dbReference>
<dbReference type="AlphaFoldDB" id="A0A0F6W8A0"/>
<comment type="similarity">
    <text evidence="5">Belongs to the truncated hemoglobin family. Group II subfamily.</text>
</comment>
<name>A0A0F6W8A0_9BACT</name>
<dbReference type="InterPro" id="IPR044203">
    <property type="entry name" value="GlbO/GLB3-like"/>
</dbReference>
<evidence type="ECO:0000256" key="2">
    <source>
        <dbReference type="ARBA" id="ARBA00022617"/>
    </source>
</evidence>
<dbReference type="GO" id="GO:0046872">
    <property type="term" value="F:metal ion binding"/>
    <property type="evidence" value="ECO:0007669"/>
    <property type="project" value="UniProtKB-KW"/>
</dbReference>
<reference evidence="6 7" key="1">
    <citation type="submission" date="2015-03" db="EMBL/GenBank/DDBJ databases">
        <title>Genome assembly of Sandaracinus amylolyticus DSM 53668.</title>
        <authorList>
            <person name="Sharma G."/>
            <person name="Subramanian S."/>
        </authorList>
    </citation>
    <scope>NUCLEOTIDE SEQUENCE [LARGE SCALE GENOMIC DNA]</scope>
    <source>
        <strain evidence="6 7">DSM 53668</strain>
    </source>
</reference>
<evidence type="ECO:0000256" key="5">
    <source>
        <dbReference type="ARBA" id="ARBA00034496"/>
    </source>
</evidence>
<dbReference type="GO" id="GO:0020037">
    <property type="term" value="F:heme binding"/>
    <property type="evidence" value="ECO:0007669"/>
    <property type="project" value="InterPro"/>
</dbReference>
<dbReference type="Proteomes" id="UP000034883">
    <property type="component" value="Chromosome"/>
</dbReference>
<proteinExistence type="inferred from homology"/>
<keyword evidence="4" id="KW-0408">Iron</keyword>
<evidence type="ECO:0000313" key="6">
    <source>
        <dbReference type="EMBL" id="AKF10031.1"/>
    </source>
</evidence>
<dbReference type="EMBL" id="CP011125">
    <property type="protein sequence ID" value="AKF10031.1"/>
    <property type="molecule type" value="Genomic_DNA"/>
</dbReference>
<dbReference type="Gene3D" id="1.10.490.10">
    <property type="entry name" value="Globins"/>
    <property type="match status" value="1"/>
</dbReference>
<dbReference type="InterPro" id="IPR001486">
    <property type="entry name" value="Hemoglobin_trunc"/>
</dbReference>
<keyword evidence="1" id="KW-0813">Transport</keyword>
<dbReference type="CDD" id="cd14773">
    <property type="entry name" value="TrHb2_PhHbO-like_O"/>
    <property type="match status" value="1"/>
</dbReference>
<dbReference type="SUPFAM" id="SSF46458">
    <property type="entry name" value="Globin-like"/>
    <property type="match status" value="1"/>
</dbReference>
<organism evidence="6 7">
    <name type="scientific">Sandaracinus amylolyticus</name>
    <dbReference type="NCBI Taxonomy" id="927083"/>
    <lineage>
        <taxon>Bacteria</taxon>
        <taxon>Pseudomonadati</taxon>
        <taxon>Myxococcota</taxon>
        <taxon>Polyangia</taxon>
        <taxon>Polyangiales</taxon>
        <taxon>Sandaracinaceae</taxon>
        <taxon>Sandaracinus</taxon>
    </lineage>
</organism>
<gene>
    <name evidence="6" type="ORF">DB32_007180</name>
</gene>
<dbReference type="InterPro" id="IPR009050">
    <property type="entry name" value="Globin-like_sf"/>
</dbReference>
<accession>A0A0F6W8A0</accession>
<sequence length="192" mass="21698">MFRCLVMMRSVVRGPSTTVKRKSFGARILSVRRARTFNPNIATRTCALRVGGYVAPVTWVPSESDTPFDRLGGETRVRALAEAFYDAMDRDEPALARLHELDAEGRVARGPRDRFALFLIEWLGGPRAYSPTHGHPRLRMRHARAPVDVAMRDAWLRSMSRAMDAIGVDVELRAFLDRRFAEVADFLRNTPG</sequence>